<evidence type="ECO:0000313" key="11">
    <source>
        <dbReference type="Proteomes" id="UP000799439"/>
    </source>
</evidence>
<keyword evidence="11" id="KW-1185">Reference proteome</keyword>
<evidence type="ECO:0000256" key="2">
    <source>
        <dbReference type="ARBA" id="ARBA00009307"/>
    </source>
</evidence>
<comment type="subcellular location">
    <subcellularLocation>
        <location evidence="1 6">Nucleus</location>
    </subcellularLocation>
</comment>
<dbReference type="SUPFAM" id="SSF88798">
    <property type="entry name" value="N-terminal, heterodimerisation domain of RBP7 (RpoE)"/>
    <property type="match status" value="1"/>
</dbReference>
<dbReference type="PANTHER" id="PTHR12709:SF1">
    <property type="entry name" value="DNA-DIRECTED RNA POLYMERASE III SUBUNIT RPC8"/>
    <property type="match status" value="1"/>
</dbReference>
<evidence type="ECO:0000259" key="8">
    <source>
        <dbReference type="Pfam" id="PF03876"/>
    </source>
</evidence>
<dbReference type="SUPFAM" id="SSF50249">
    <property type="entry name" value="Nucleic acid-binding proteins"/>
    <property type="match status" value="1"/>
</dbReference>
<dbReference type="Pfam" id="PF08292">
    <property type="entry name" value="RNA_pol_Rbc25"/>
    <property type="match status" value="1"/>
</dbReference>
<dbReference type="InterPro" id="IPR036898">
    <property type="entry name" value="RNA_pol_Rpb7-like_N_sf"/>
</dbReference>
<feature type="domain" description="RNA polymerase Rpb7-like N-terminal" evidence="8">
    <location>
        <begin position="9"/>
        <end position="64"/>
    </location>
</feature>
<comment type="similarity">
    <text evidence="2">Belongs to the eukaryotic RPB7/RPC8 RNA polymerase subunit family.</text>
</comment>
<evidence type="ECO:0000259" key="9">
    <source>
        <dbReference type="Pfam" id="PF08292"/>
    </source>
</evidence>
<protein>
    <recommendedName>
        <fullName evidence="6">DNA-directed RNA polymerase subunit</fullName>
    </recommendedName>
</protein>
<evidence type="ECO:0000256" key="7">
    <source>
        <dbReference type="SAM" id="MobiDB-lite"/>
    </source>
</evidence>
<evidence type="ECO:0000256" key="6">
    <source>
        <dbReference type="RuleBase" id="RU369086"/>
    </source>
</evidence>
<evidence type="ECO:0000256" key="4">
    <source>
        <dbReference type="ARBA" id="ARBA00023163"/>
    </source>
</evidence>
<dbReference type="PANTHER" id="PTHR12709">
    <property type="entry name" value="DNA-DIRECTED RNA POLYMERASE II, III"/>
    <property type="match status" value="1"/>
</dbReference>
<dbReference type="GO" id="GO:0006384">
    <property type="term" value="P:transcription initiation at RNA polymerase III promoter"/>
    <property type="evidence" value="ECO:0007669"/>
    <property type="project" value="TreeGrafter"/>
</dbReference>
<dbReference type="Pfam" id="PF03876">
    <property type="entry name" value="SHS2_Rpb7-N"/>
    <property type="match status" value="1"/>
</dbReference>
<reference evidence="10" key="1">
    <citation type="journal article" date="2020" name="Stud. Mycol.">
        <title>101 Dothideomycetes genomes: a test case for predicting lifestyles and emergence of pathogens.</title>
        <authorList>
            <person name="Haridas S."/>
            <person name="Albert R."/>
            <person name="Binder M."/>
            <person name="Bloem J."/>
            <person name="Labutti K."/>
            <person name="Salamov A."/>
            <person name="Andreopoulos B."/>
            <person name="Baker S."/>
            <person name="Barry K."/>
            <person name="Bills G."/>
            <person name="Bluhm B."/>
            <person name="Cannon C."/>
            <person name="Castanera R."/>
            <person name="Culley D."/>
            <person name="Daum C."/>
            <person name="Ezra D."/>
            <person name="Gonzalez J."/>
            <person name="Henrissat B."/>
            <person name="Kuo A."/>
            <person name="Liang C."/>
            <person name="Lipzen A."/>
            <person name="Lutzoni F."/>
            <person name="Magnuson J."/>
            <person name="Mondo S."/>
            <person name="Nolan M."/>
            <person name="Ohm R."/>
            <person name="Pangilinan J."/>
            <person name="Park H.-J."/>
            <person name="Ramirez L."/>
            <person name="Alfaro M."/>
            <person name="Sun H."/>
            <person name="Tritt A."/>
            <person name="Yoshinaga Y."/>
            <person name="Zwiers L.-H."/>
            <person name="Turgeon B."/>
            <person name="Goodwin S."/>
            <person name="Spatafora J."/>
            <person name="Crous P."/>
            <person name="Grigoriev I."/>
        </authorList>
    </citation>
    <scope>NUCLEOTIDE SEQUENCE</scope>
    <source>
        <strain evidence="10">CBS 260.36</strain>
    </source>
</reference>
<dbReference type="InterPro" id="IPR045113">
    <property type="entry name" value="Rpb7-like"/>
</dbReference>
<dbReference type="InterPro" id="IPR013238">
    <property type="entry name" value="RNA_pol_III_Rbc25"/>
</dbReference>
<keyword evidence="4 6" id="KW-0804">Transcription</keyword>
<dbReference type="AlphaFoldDB" id="A0A9P4MFS4"/>
<dbReference type="Gene3D" id="3.30.1490.120">
    <property type="entry name" value="RNA polymerase Rpb7-like, N-terminal domain"/>
    <property type="match status" value="1"/>
</dbReference>
<evidence type="ECO:0000256" key="1">
    <source>
        <dbReference type="ARBA" id="ARBA00004123"/>
    </source>
</evidence>
<evidence type="ECO:0000256" key="3">
    <source>
        <dbReference type="ARBA" id="ARBA00022478"/>
    </source>
</evidence>
<feature type="domain" description="RNA polymerase III subunit Rpc25" evidence="9">
    <location>
        <begin position="83"/>
        <end position="195"/>
    </location>
</feature>
<feature type="region of interest" description="Disordered" evidence="7">
    <location>
        <begin position="153"/>
        <end position="180"/>
    </location>
</feature>
<dbReference type="InterPro" id="IPR005576">
    <property type="entry name" value="Rpb7-like_N"/>
</dbReference>
<dbReference type="GO" id="GO:0005666">
    <property type="term" value="C:RNA polymerase III complex"/>
    <property type="evidence" value="ECO:0007669"/>
    <property type="project" value="UniProtKB-ARBA"/>
</dbReference>
<name>A0A9P4MFS4_9PEZI</name>
<comment type="caution">
    <text evidence="10">The sequence shown here is derived from an EMBL/GenBank/DDBJ whole genome shotgun (WGS) entry which is preliminary data.</text>
</comment>
<organism evidence="10 11">
    <name type="scientific">Myriangium duriaei CBS 260.36</name>
    <dbReference type="NCBI Taxonomy" id="1168546"/>
    <lineage>
        <taxon>Eukaryota</taxon>
        <taxon>Fungi</taxon>
        <taxon>Dikarya</taxon>
        <taxon>Ascomycota</taxon>
        <taxon>Pezizomycotina</taxon>
        <taxon>Dothideomycetes</taxon>
        <taxon>Dothideomycetidae</taxon>
        <taxon>Myriangiales</taxon>
        <taxon>Myriangiaceae</taxon>
        <taxon>Myriangium</taxon>
    </lineage>
</organism>
<keyword evidence="3 6" id="KW-0240">DNA-directed RNA polymerase</keyword>
<dbReference type="EMBL" id="ML996088">
    <property type="protein sequence ID" value="KAF2151392.1"/>
    <property type="molecule type" value="Genomic_DNA"/>
</dbReference>
<dbReference type="OrthoDB" id="10256606at2759"/>
<comment type="function">
    <text evidence="6">DNA-dependent RNA polymerase which catalyzes the transcription of DNA into RNA using the four ribonucleoside triphosphates as substrates.</text>
</comment>
<proteinExistence type="inferred from homology"/>
<evidence type="ECO:0000256" key="5">
    <source>
        <dbReference type="ARBA" id="ARBA00023242"/>
    </source>
</evidence>
<dbReference type="FunFam" id="2.40.50.140:FF:000221">
    <property type="entry name" value="DNA-directed RNA polymerase III subunit"/>
    <property type="match status" value="1"/>
</dbReference>
<dbReference type="Gene3D" id="2.40.50.140">
    <property type="entry name" value="Nucleic acid-binding proteins"/>
    <property type="match status" value="1"/>
</dbReference>
<sequence>MYNIVTVADLIQISPQDHEKRSARALEDNINAKYADKVIHRVGLVVGLFDILKFSEGLIGHGTGIVNVHVDFRLIVFRPFKGEILQGRIVANDEYGIRVSMDFFDDVWVPGPVMLFDNSLYNSAEDAWVWKTDDGVELFFDRNETVRFRVEAETWNDQAPQNRPGEAQDPEEYTKSPYTITASMQQSGLGPLLWWEDAEGEEGEGEAEG</sequence>
<dbReference type="InterPro" id="IPR012340">
    <property type="entry name" value="NA-bd_OB-fold"/>
</dbReference>
<keyword evidence="5 6" id="KW-0539">Nucleus</keyword>
<gene>
    <name evidence="10" type="ORF">K461DRAFT_243811</name>
</gene>
<accession>A0A9P4MFS4</accession>
<dbReference type="Proteomes" id="UP000799439">
    <property type="component" value="Unassembled WGS sequence"/>
</dbReference>
<evidence type="ECO:0000313" key="10">
    <source>
        <dbReference type="EMBL" id="KAF2151392.1"/>
    </source>
</evidence>